<gene>
    <name evidence="4" type="ORF">H7I41_21955</name>
</gene>
<dbReference type="Gene3D" id="1.10.8.620">
    <property type="entry name" value="ORF12 helical bundle domain-like"/>
    <property type="match status" value="1"/>
</dbReference>
<dbReference type="InterPro" id="IPR045155">
    <property type="entry name" value="Beta-lactam_cat"/>
</dbReference>
<dbReference type="AlphaFoldDB" id="A0A9X2YU37"/>
<feature type="domain" description="ORF 12 gene product N-terminal" evidence="3">
    <location>
        <begin position="52"/>
        <end position="139"/>
    </location>
</feature>
<dbReference type="EMBL" id="JACKSJ010000188">
    <property type="protein sequence ID" value="MCV7172587.1"/>
    <property type="molecule type" value="Genomic_DNA"/>
</dbReference>
<feature type="region of interest" description="Disordered" evidence="1">
    <location>
        <begin position="318"/>
        <end position="351"/>
    </location>
</feature>
<dbReference type="PROSITE" id="PS51257">
    <property type="entry name" value="PROKAR_LIPOPROTEIN"/>
    <property type="match status" value="1"/>
</dbReference>
<dbReference type="SUPFAM" id="SSF56601">
    <property type="entry name" value="beta-lactamase/transpeptidase-like"/>
    <property type="match status" value="1"/>
</dbReference>
<dbReference type="InterPro" id="IPR012338">
    <property type="entry name" value="Beta-lactam/transpept-like"/>
</dbReference>
<accession>A0A9X2YU37</accession>
<dbReference type="PANTHER" id="PTHR35333:SF5">
    <property type="entry name" value="CONSERVED LIPOPROTEIN LPQF-RELATED"/>
    <property type="match status" value="1"/>
</dbReference>
<dbReference type="Pfam" id="PF18042">
    <property type="entry name" value="ORF_12_N"/>
    <property type="match status" value="1"/>
</dbReference>
<dbReference type="GO" id="GO:0008800">
    <property type="term" value="F:beta-lactamase activity"/>
    <property type="evidence" value="ECO:0007669"/>
    <property type="project" value="InterPro"/>
</dbReference>
<dbReference type="PANTHER" id="PTHR35333">
    <property type="entry name" value="BETA-LACTAMASE"/>
    <property type="match status" value="1"/>
</dbReference>
<dbReference type="Gene3D" id="3.40.710.10">
    <property type="entry name" value="DD-peptidase/beta-lactamase superfamily"/>
    <property type="match status" value="1"/>
</dbReference>
<keyword evidence="4" id="KW-0378">Hydrolase</keyword>
<dbReference type="GO" id="GO:0046677">
    <property type="term" value="P:response to antibiotic"/>
    <property type="evidence" value="ECO:0007669"/>
    <property type="project" value="InterPro"/>
</dbReference>
<evidence type="ECO:0000259" key="2">
    <source>
        <dbReference type="Pfam" id="PF13354"/>
    </source>
</evidence>
<dbReference type="Pfam" id="PF13354">
    <property type="entry name" value="Beta-lactamase2"/>
    <property type="match status" value="1"/>
</dbReference>
<evidence type="ECO:0000313" key="4">
    <source>
        <dbReference type="EMBL" id="MCV7172587.1"/>
    </source>
</evidence>
<dbReference type="Proteomes" id="UP001140293">
    <property type="component" value="Unassembled WGS sequence"/>
</dbReference>
<feature type="domain" description="Beta-lactamase class A catalytic" evidence="2">
    <location>
        <begin position="190"/>
        <end position="291"/>
    </location>
</feature>
<reference evidence="4" key="1">
    <citation type="submission" date="2020-07" db="EMBL/GenBank/DDBJ databases">
        <authorList>
            <person name="Pettersson B.M.F."/>
            <person name="Behra P.R.K."/>
            <person name="Ramesh M."/>
            <person name="Das S."/>
            <person name="Dasgupta S."/>
            <person name="Kirsebom L.A."/>
        </authorList>
    </citation>
    <scope>NUCLEOTIDE SEQUENCE</scope>
    <source>
        <strain evidence="4">DSM 44615</strain>
    </source>
</reference>
<organism evidence="4 5">
    <name type="scientific">[Mycobacterium] manitobense</name>
    <dbReference type="NCBI Taxonomy" id="190147"/>
    <lineage>
        <taxon>Bacteria</taxon>
        <taxon>Bacillati</taxon>
        <taxon>Actinomycetota</taxon>
        <taxon>Actinomycetes</taxon>
        <taxon>Mycobacteriales</taxon>
        <taxon>Mycobacteriaceae</taxon>
        <taxon>Mycolicibacterium</taxon>
    </lineage>
</organism>
<reference evidence="4" key="2">
    <citation type="journal article" date="2022" name="BMC Genomics">
        <title>Comparative genome analysis of mycobacteria focusing on tRNA and non-coding RNA.</title>
        <authorList>
            <person name="Behra P.R.K."/>
            <person name="Pettersson B.M.F."/>
            <person name="Ramesh M."/>
            <person name="Das S."/>
            <person name="Dasgupta S."/>
            <person name="Kirsebom L.A."/>
        </authorList>
    </citation>
    <scope>NUCLEOTIDE SEQUENCE</scope>
    <source>
        <strain evidence="4">DSM 44615</strain>
    </source>
</reference>
<protein>
    <submittedName>
        <fullName evidence="4">Serine hydrolase</fullName>
    </submittedName>
</protein>
<evidence type="ECO:0000256" key="1">
    <source>
        <dbReference type="SAM" id="MobiDB-lite"/>
    </source>
</evidence>
<comment type="caution">
    <text evidence="4">The sequence shown here is derived from an EMBL/GenBank/DDBJ whole genome shotgun (WGS) entry which is preliminary data.</text>
</comment>
<dbReference type="InterPro" id="IPR040846">
    <property type="entry name" value="ORF_12_N"/>
</dbReference>
<keyword evidence="5" id="KW-1185">Reference proteome</keyword>
<dbReference type="InterPro" id="IPR000871">
    <property type="entry name" value="Beta-lactam_class-A"/>
</dbReference>
<evidence type="ECO:0000259" key="3">
    <source>
        <dbReference type="Pfam" id="PF18042"/>
    </source>
</evidence>
<dbReference type="GO" id="GO:0030655">
    <property type="term" value="P:beta-lactam antibiotic catabolic process"/>
    <property type="evidence" value="ECO:0007669"/>
    <property type="project" value="InterPro"/>
</dbReference>
<sequence>MPAATTRADARRAGRRATGLLTAAALVVTIASGCGNAGTAPADAAYGAHIGTTTPQGLRARQTMDMVNSDWPIGDVNVRTMAAPDQVDHIIDAMGNLWWDRPITVTGVDIGAGTATLHVKTSYGVAQDIVLRTDDDGLVDQFDVSLQPTVIRNWADIDRELTASGARYSYQVSRVVPGAPGTGARCDTVAGTNLDLSLPLASIFKLYVLLAVAEAVTAGRVSWDDRLTITEQGKAVGSAGLEELPPGAQVSVRDAAQQMISASDNMATDLLIDRLGPGAVEHALKTAGHHDPASMTPFPTMHELFSVGWGEPDLREEWKQADPPRRAQLLQQTKNRPYEPDPARTHTPASTHGAEWYGSAADICRVHLALQAAAVGPAAPVRDILSAIPGVDLDRKRWTYIGAKGGNLPGDLTFSWYAVDNTGQPWVVSFQLNWPRYRSTTAAAWLLSIVHQTFALVPVGR</sequence>
<evidence type="ECO:0000313" key="5">
    <source>
        <dbReference type="Proteomes" id="UP001140293"/>
    </source>
</evidence>
<proteinExistence type="predicted"/>
<dbReference type="RefSeq" id="WP_264014761.1">
    <property type="nucleotide sequence ID" value="NZ_JACKSJ010000188.1"/>
</dbReference>
<name>A0A9X2YU37_9MYCO</name>